<gene>
    <name evidence="2" type="ORF">FPFC_040090</name>
</gene>
<name>A0A3F3H8X7_9LACO</name>
<sequence length="100" mass="11598">MELAIRILLAIYALLMILATWQDKTTTLKQLNYLTNVAAGLLLISTFLTWLQFVIVSIFSLVAFQVLAIIRGLQLKNFHWQHHLIRLIVTVIFIVLLFYI</sequence>
<dbReference type="RefSeq" id="WP_059378257.1">
    <property type="nucleotide sequence ID" value="NZ_DF968066.1"/>
</dbReference>
<keyword evidence="1" id="KW-0812">Transmembrane</keyword>
<dbReference type="Proteomes" id="UP000061227">
    <property type="component" value="Unassembled WGS sequence"/>
</dbReference>
<dbReference type="OrthoDB" id="9950446at2"/>
<feature type="transmembrane region" description="Helical" evidence="1">
    <location>
        <begin position="83"/>
        <end position="99"/>
    </location>
</feature>
<accession>A0A3F3H8X7</accession>
<evidence type="ECO:0000313" key="2">
    <source>
        <dbReference type="EMBL" id="GAP03019.1"/>
    </source>
</evidence>
<dbReference type="STRING" id="220714.SAMN05660469_0937"/>
<keyword evidence="1" id="KW-0472">Membrane</keyword>
<dbReference type="EMBL" id="DF968066">
    <property type="protein sequence ID" value="GAP03019.1"/>
    <property type="molecule type" value="Genomic_DNA"/>
</dbReference>
<reference evidence="2 3" key="1">
    <citation type="journal article" date="2015" name="BMC Genomics">
        <title>Comparative genomics of Fructobacillus spp. and Leuconostoc spp. reveals niche-specific evolution of Fructobacillus spp.</title>
        <authorList>
            <person name="Endo A."/>
            <person name="Tanizawa Y."/>
            <person name="Tanaka N."/>
            <person name="Maeno S."/>
            <person name="Kumar H."/>
            <person name="Shiwa Y."/>
            <person name="Okada S."/>
            <person name="Yoshikawa H."/>
            <person name="Dicks L."/>
            <person name="Nakagawa J."/>
            <person name="Arita M."/>
        </authorList>
    </citation>
    <scope>NUCLEOTIDE SEQUENCE [LARGE SCALE GENOMIC DNA]</scope>
    <source>
        <strain evidence="2 3">DSM 15468</strain>
    </source>
</reference>
<evidence type="ECO:0000313" key="3">
    <source>
        <dbReference type="Proteomes" id="UP000061227"/>
    </source>
</evidence>
<proteinExistence type="predicted"/>
<dbReference type="AlphaFoldDB" id="A0A3F3H8X7"/>
<evidence type="ECO:0000256" key="1">
    <source>
        <dbReference type="SAM" id="Phobius"/>
    </source>
</evidence>
<keyword evidence="3" id="KW-1185">Reference proteome</keyword>
<organism evidence="2 3">
    <name type="scientific">Fructobacillus pseudoficulneus</name>
    <dbReference type="NCBI Taxonomy" id="220714"/>
    <lineage>
        <taxon>Bacteria</taxon>
        <taxon>Bacillati</taxon>
        <taxon>Bacillota</taxon>
        <taxon>Bacilli</taxon>
        <taxon>Lactobacillales</taxon>
        <taxon>Lactobacillaceae</taxon>
        <taxon>Fructobacillus</taxon>
    </lineage>
</organism>
<keyword evidence="1" id="KW-1133">Transmembrane helix</keyword>
<feature type="transmembrane region" description="Helical" evidence="1">
    <location>
        <begin position="38"/>
        <end position="71"/>
    </location>
</feature>
<protein>
    <submittedName>
        <fullName evidence="2">Uncharacterized protein</fullName>
    </submittedName>
</protein>